<evidence type="ECO:0000313" key="3">
    <source>
        <dbReference type="Proteomes" id="UP000318833"/>
    </source>
</evidence>
<feature type="transmembrane region" description="Helical" evidence="1">
    <location>
        <begin position="12"/>
        <end position="34"/>
    </location>
</feature>
<reference evidence="2 3" key="1">
    <citation type="submission" date="2019-07" db="EMBL/GenBank/DDBJ databases">
        <title>The draft genome sequence of Aquimarina algiphila M91.</title>
        <authorList>
            <person name="Meng X."/>
        </authorList>
    </citation>
    <scope>NUCLEOTIDE SEQUENCE [LARGE SCALE GENOMIC DNA]</scope>
    <source>
        <strain evidence="2 3">M91</strain>
    </source>
</reference>
<accession>A0A554VRG0</accession>
<feature type="transmembrane region" description="Helical" evidence="1">
    <location>
        <begin position="130"/>
        <end position="149"/>
    </location>
</feature>
<feature type="transmembrane region" description="Helical" evidence="1">
    <location>
        <begin position="156"/>
        <end position="177"/>
    </location>
</feature>
<evidence type="ECO:0008006" key="4">
    <source>
        <dbReference type="Google" id="ProtNLM"/>
    </source>
</evidence>
<name>A0A554VRG0_9FLAO</name>
<keyword evidence="1" id="KW-0472">Membrane</keyword>
<keyword evidence="1" id="KW-1133">Transmembrane helix</keyword>
<protein>
    <recommendedName>
        <fullName evidence="4">DUF4386 domain-containing protein</fullName>
    </recommendedName>
</protein>
<dbReference type="AlphaFoldDB" id="A0A554VRG0"/>
<gene>
    <name evidence="2" type="ORF">FOF46_01045</name>
</gene>
<evidence type="ECO:0000313" key="2">
    <source>
        <dbReference type="EMBL" id="TSE11243.1"/>
    </source>
</evidence>
<feature type="transmembrane region" description="Helical" evidence="1">
    <location>
        <begin position="40"/>
        <end position="61"/>
    </location>
</feature>
<keyword evidence="1" id="KW-0812">Transmembrane</keyword>
<dbReference type="RefSeq" id="WP_143915167.1">
    <property type="nucleotide sequence ID" value="NZ_CANMIK010000032.1"/>
</dbReference>
<evidence type="ECO:0000256" key="1">
    <source>
        <dbReference type="SAM" id="Phobius"/>
    </source>
</evidence>
<feature type="transmembrane region" description="Helical" evidence="1">
    <location>
        <begin position="183"/>
        <end position="205"/>
    </location>
</feature>
<proteinExistence type="predicted"/>
<sequence>MNSEKLLSRQWITVGAISGIIANILFPILLLTSLPSYIEIFLASIFGILFSLVGFALHHLLKYEKITILTQLGAIFIFCSGVIFNLMLMVQLTFKGYLQHYQDGITAQTDIDLLNWIAKTVDPVHLGMQLSNDFFTAIAMLLFSIVMLKSKYFGKILGISGFLISISLILIKCYAFPMTPYEIGFPYIFGPLMVLWFLAVCIQCLRKKQEMNKLPIA</sequence>
<dbReference type="Proteomes" id="UP000318833">
    <property type="component" value="Unassembled WGS sequence"/>
</dbReference>
<comment type="caution">
    <text evidence="2">The sequence shown here is derived from an EMBL/GenBank/DDBJ whole genome shotgun (WGS) entry which is preliminary data.</text>
</comment>
<dbReference type="EMBL" id="VLNR01000002">
    <property type="protein sequence ID" value="TSE11243.1"/>
    <property type="molecule type" value="Genomic_DNA"/>
</dbReference>
<organism evidence="2 3">
    <name type="scientific">Aquimarina algiphila</name>
    <dbReference type="NCBI Taxonomy" id="2047982"/>
    <lineage>
        <taxon>Bacteria</taxon>
        <taxon>Pseudomonadati</taxon>
        <taxon>Bacteroidota</taxon>
        <taxon>Flavobacteriia</taxon>
        <taxon>Flavobacteriales</taxon>
        <taxon>Flavobacteriaceae</taxon>
        <taxon>Aquimarina</taxon>
    </lineage>
</organism>
<feature type="transmembrane region" description="Helical" evidence="1">
    <location>
        <begin position="73"/>
        <end position="94"/>
    </location>
</feature>
<keyword evidence="3" id="KW-1185">Reference proteome</keyword>